<feature type="domain" description="RNase H type-1" evidence="1">
    <location>
        <begin position="106"/>
        <end position="227"/>
    </location>
</feature>
<dbReference type="OrthoDB" id="692420at2759"/>
<dbReference type="InterPro" id="IPR044730">
    <property type="entry name" value="RNase_H-like_dom_plant"/>
</dbReference>
<reference evidence="2" key="1">
    <citation type="submission" date="2020-07" db="EMBL/GenBank/DDBJ databases">
        <title>Genome sequence and genetic diversity analysis of an under-domesticated orphan crop, white fonio (Digitaria exilis).</title>
        <authorList>
            <person name="Bennetzen J.L."/>
            <person name="Chen S."/>
            <person name="Ma X."/>
            <person name="Wang X."/>
            <person name="Yssel A.E.J."/>
            <person name="Chaluvadi S.R."/>
            <person name="Johnson M."/>
            <person name="Gangashetty P."/>
            <person name="Hamidou F."/>
            <person name="Sanogo M.D."/>
            <person name="Zwaenepoel A."/>
            <person name="Wallace J."/>
            <person name="Van De Peer Y."/>
            <person name="Van Deynze A."/>
        </authorList>
    </citation>
    <scope>NUCLEOTIDE SEQUENCE</scope>
    <source>
        <tissue evidence="2">Leaves</tissue>
    </source>
</reference>
<dbReference type="InterPro" id="IPR002156">
    <property type="entry name" value="RNaseH_domain"/>
</dbReference>
<organism evidence="2 3">
    <name type="scientific">Digitaria exilis</name>
    <dbReference type="NCBI Taxonomy" id="1010633"/>
    <lineage>
        <taxon>Eukaryota</taxon>
        <taxon>Viridiplantae</taxon>
        <taxon>Streptophyta</taxon>
        <taxon>Embryophyta</taxon>
        <taxon>Tracheophyta</taxon>
        <taxon>Spermatophyta</taxon>
        <taxon>Magnoliopsida</taxon>
        <taxon>Liliopsida</taxon>
        <taxon>Poales</taxon>
        <taxon>Poaceae</taxon>
        <taxon>PACMAD clade</taxon>
        <taxon>Panicoideae</taxon>
        <taxon>Panicodae</taxon>
        <taxon>Paniceae</taxon>
        <taxon>Anthephorinae</taxon>
        <taxon>Digitaria</taxon>
    </lineage>
</organism>
<evidence type="ECO:0000313" key="3">
    <source>
        <dbReference type="Proteomes" id="UP000636709"/>
    </source>
</evidence>
<name>A0A835DY00_9POAL</name>
<comment type="caution">
    <text evidence="2">The sequence shown here is derived from an EMBL/GenBank/DDBJ whole genome shotgun (WGS) entry which is preliminary data.</text>
</comment>
<dbReference type="CDD" id="cd06222">
    <property type="entry name" value="RNase_H_like"/>
    <property type="match status" value="1"/>
</dbReference>
<dbReference type="GO" id="GO:0003676">
    <property type="term" value="F:nucleic acid binding"/>
    <property type="evidence" value="ECO:0007669"/>
    <property type="project" value="InterPro"/>
</dbReference>
<protein>
    <recommendedName>
        <fullName evidence="1">RNase H type-1 domain-containing protein</fullName>
    </recommendedName>
</protein>
<keyword evidence="3" id="KW-1185">Reference proteome</keyword>
<proteinExistence type="predicted"/>
<dbReference type="InterPro" id="IPR052929">
    <property type="entry name" value="RNase_H-like_EbsB-rel"/>
</dbReference>
<dbReference type="PANTHER" id="PTHR47074">
    <property type="entry name" value="BNAC02G40300D PROTEIN"/>
    <property type="match status" value="1"/>
</dbReference>
<dbReference type="Proteomes" id="UP000636709">
    <property type="component" value="Unassembled WGS sequence"/>
</dbReference>
<dbReference type="EMBL" id="JACEFO010002815">
    <property type="protein sequence ID" value="KAF8648422.1"/>
    <property type="molecule type" value="Genomic_DNA"/>
</dbReference>
<evidence type="ECO:0000259" key="1">
    <source>
        <dbReference type="Pfam" id="PF13456"/>
    </source>
</evidence>
<dbReference type="Pfam" id="PF13456">
    <property type="entry name" value="RVT_3"/>
    <property type="match status" value="1"/>
</dbReference>
<dbReference type="InterPro" id="IPR012337">
    <property type="entry name" value="RNaseH-like_sf"/>
</dbReference>
<dbReference type="Gene3D" id="3.30.420.10">
    <property type="entry name" value="Ribonuclease H-like superfamily/Ribonuclease H"/>
    <property type="match status" value="1"/>
</dbReference>
<dbReference type="SUPFAM" id="SSF53098">
    <property type="entry name" value="Ribonuclease H-like"/>
    <property type="match status" value="1"/>
</dbReference>
<dbReference type="AlphaFoldDB" id="A0A835DY00"/>
<accession>A0A835DY00</accession>
<dbReference type="GO" id="GO:0004523">
    <property type="term" value="F:RNA-DNA hybrid ribonuclease activity"/>
    <property type="evidence" value="ECO:0007669"/>
    <property type="project" value="InterPro"/>
</dbReference>
<gene>
    <name evidence="2" type="ORF">HU200_064808</name>
</gene>
<dbReference type="PANTHER" id="PTHR47074:SF11">
    <property type="entry name" value="REVERSE TRANSCRIPTASE-LIKE PROTEIN"/>
    <property type="match status" value="1"/>
</dbReference>
<sequence length="245" mass="27479">MREHWELPAEDDLVQAGLDWLLLLLDRYASNICDNFLMLIWRCWNVRNSVVMAGERVSVDGSVAFLSRYMVSLLQIRQQGPLDDVKGKHKVIKRWAPPMGDVLKINVDGAFIVETGAAAVGVVIRNKDGTPLLMACRKVVHCRDAEEIEALACLEGSRMGARWADCSFILESDNASVIEKLKMREWQRSNVAPVILDTLHAKAELGSLAFAKIGREQNKVAHELAHLALRKDVNCVWFAQIFQSA</sequence>
<dbReference type="InterPro" id="IPR036397">
    <property type="entry name" value="RNaseH_sf"/>
</dbReference>
<evidence type="ECO:0000313" key="2">
    <source>
        <dbReference type="EMBL" id="KAF8648422.1"/>
    </source>
</evidence>